<organism evidence="1 2">
    <name type="scientific">Phycomyces blakesleeanus (strain ATCC 8743b / DSM 1359 / FGSC 10004 / NBRC 33097 / NRRL 1555)</name>
    <dbReference type="NCBI Taxonomy" id="763407"/>
    <lineage>
        <taxon>Eukaryota</taxon>
        <taxon>Fungi</taxon>
        <taxon>Fungi incertae sedis</taxon>
        <taxon>Mucoromycota</taxon>
        <taxon>Mucoromycotina</taxon>
        <taxon>Mucoromycetes</taxon>
        <taxon>Mucorales</taxon>
        <taxon>Phycomycetaceae</taxon>
        <taxon>Phycomyces</taxon>
    </lineage>
</organism>
<dbReference type="AlphaFoldDB" id="A0A163DJ89"/>
<dbReference type="EMBL" id="KV440985">
    <property type="protein sequence ID" value="OAD71620.1"/>
    <property type="molecule type" value="Genomic_DNA"/>
</dbReference>
<sequence>MSTMWTNMKNYPLTTKGTAPHQQTIDVSPSKLRRHVTTNHWTNPPSRLTFWYRTP</sequence>
<dbReference type="VEuPathDB" id="FungiDB:PHYBLDRAFT_147367"/>
<reference evidence="2" key="1">
    <citation type="submission" date="2015-06" db="EMBL/GenBank/DDBJ databases">
        <title>Expansion of signal transduction pathways in fungi by whole-genome duplication.</title>
        <authorList>
            <consortium name="DOE Joint Genome Institute"/>
            <person name="Corrochano L.M."/>
            <person name="Kuo A."/>
            <person name="Marcet-Houben M."/>
            <person name="Polaino S."/>
            <person name="Salamov A."/>
            <person name="Villalobos J.M."/>
            <person name="Alvarez M.I."/>
            <person name="Avalos J."/>
            <person name="Benito E.P."/>
            <person name="Benoit I."/>
            <person name="Burger G."/>
            <person name="Camino L.P."/>
            <person name="Canovas D."/>
            <person name="Cerda-Olmedo E."/>
            <person name="Cheng J.-F."/>
            <person name="Dominguez A."/>
            <person name="Elias M."/>
            <person name="Eslava A.P."/>
            <person name="Glaser F."/>
            <person name="Grimwood J."/>
            <person name="Gutierrez G."/>
            <person name="Heitman J."/>
            <person name="Henrissat B."/>
            <person name="Iturriaga E.A."/>
            <person name="Lang B.F."/>
            <person name="Lavin J.L."/>
            <person name="Lee S."/>
            <person name="Li W."/>
            <person name="Lindquist E."/>
            <person name="Lopez-Garcia S."/>
            <person name="Luque E.M."/>
            <person name="Marcos A.T."/>
            <person name="Martin J."/>
            <person name="McCluskey K."/>
            <person name="Medina H.R."/>
            <person name="Miralles-Duran A."/>
            <person name="Miyazaki A."/>
            <person name="Munoz-Torres E."/>
            <person name="Oguiza J.A."/>
            <person name="Ohm R."/>
            <person name="Olmedo M."/>
            <person name="Orejas M."/>
            <person name="Ortiz-Castellanos L."/>
            <person name="Pisabarro A.G."/>
            <person name="Rodriguez-Romero J."/>
            <person name="Ruiz-Herrera J."/>
            <person name="Ruiz-Vazquez R."/>
            <person name="Sanz C."/>
            <person name="Schackwitz W."/>
            <person name="Schmutz J."/>
            <person name="Shahriari M."/>
            <person name="Shelest E."/>
            <person name="Silva-Franco F."/>
            <person name="Soanes D."/>
            <person name="Syed K."/>
            <person name="Tagua V.G."/>
            <person name="Talbot N.J."/>
            <person name="Thon M."/>
            <person name="De vries R.P."/>
            <person name="Wiebenga A."/>
            <person name="Yadav J.S."/>
            <person name="Braun E.L."/>
            <person name="Baker S."/>
            <person name="Garre V."/>
            <person name="Horwitz B."/>
            <person name="Torres-Martinez S."/>
            <person name="Idnurm A."/>
            <person name="Herrera-Estrella A."/>
            <person name="Gabaldon T."/>
            <person name="Grigoriev I.V."/>
        </authorList>
    </citation>
    <scope>NUCLEOTIDE SEQUENCE [LARGE SCALE GENOMIC DNA]</scope>
    <source>
        <strain evidence="2">NRRL 1555(-)</strain>
    </source>
</reference>
<gene>
    <name evidence="1" type="ORF">PHYBLDRAFT_147367</name>
</gene>
<dbReference type="GeneID" id="28992757"/>
<accession>A0A163DJ89</accession>
<evidence type="ECO:0000313" key="2">
    <source>
        <dbReference type="Proteomes" id="UP000077315"/>
    </source>
</evidence>
<evidence type="ECO:0000313" key="1">
    <source>
        <dbReference type="EMBL" id="OAD71620.1"/>
    </source>
</evidence>
<dbReference type="Proteomes" id="UP000077315">
    <property type="component" value="Unassembled WGS sequence"/>
</dbReference>
<protein>
    <submittedName>
        <fullName evidence="1">Uncharacterized protein</fullName>
    </submittedName>
</protein>
<keyword evidence="2" id="KW-1185">Reference proteome</keyword>
<dbReference type="RefSeq" id="XP_018289660.1">
    <property type="nucleotide sequence ID" value="XM_018431851.1"/>
</dbReference>
<name>A0A163DJ89_PHYB8</name>
<proteinExistence type="predicted"/>
<dbReference type="InParanoid" id="A0A163DJ89"/>